<proteinExistence type="predicted"/>
<name>A0A1I7UYX5_9PELO</name>
<sequence length="82" mass="9322">MCKTSILSLLVTVYGPLRILRRVIVMFVILFIGMFTAAPSPSQTDLKRIFREIAANENAYGVIQVVPYSERLPAYMVISNKW</sequence>
<reference evidence="3" key="1">
    <citation type="submission" date="2016-11" db="UniProtKB">
        <authorList>
            <consortium name="WormBaseParasite"/>
        </authorList>
    </citation>
    <scope>IDENTIFICATION</scope>
</reference>
<dbReference type="eggNOG" id="ENOG502TIUM">
    <property type="taxonomic scope" value="Eukaryota"/>
</dbReference>
<protein>
    <submittedName>
        <fullName evidence="3">TPM_phosphatase domain-containing protein</fullName>
    </submittedName>
</protein>
<feature type="transmembrane region" description="Helical" evidence="1">
    <location>
        <begin position="19"/>
        <end position="38"/>
    </location>
</feature>
<keyword evidence="1" id="KW-1133">Transmembrane helix</keyword>
<keyword evidence="2" id="KW-1185">Reference proteome</keyword>
<keyword evidence="1" id="KW-0812">Transmembrane</keyword>
<organism evidence="2 3">
    <name type="scientific">Caenorhabditis tropicalis</name>
    <dbReference type="NCBI Taxonomy" id="1561998"/>
    <lineage>
        <taxon>Eukaryota</taxon>
        <taxon>Metazoa</taxon>
        <taxon>Ecdysozoa</taxon>
        <taxon>Nematoda</taxon>
        <taxon>Chromadorea</taxon>
        <taxon>Rhabditida</taxon>
        <taxon>Rhabditina</taxon>
        <taxon>Rhabditomorpha</taxon>
        <taxon>Rhabditoidea</taxon>
        <taxon>Rhabditidae</taxon>
        <taxon>Peloderinae</taxon>
        <taxon>Caenorhabditis</taxon>
    </lineage>
</organism>
<dbReference type="WBParaSite" id="Csp11.Scaffold630.g20734.t1">
    <property type="protein sequence ID" value="Csp11.Scaffold630.g20734.t1"/>
    <property type="gene ID" value="Csp11.Scaffold630.g20734"/>
</dbReference>
<dbReference type="AlphaFoldDB" id="A0A1I7UYX5"/>
<keyword evidence="1" id="KW-0472">Membrane</keyword>
<evidence type="ECO:0000256" key="1">
    <source>
        <dbReference type="SAM" id="Phobius"/>
    </source>
</evidence>
<evidence type="ECO:0000313" key="2">
    <source>
        <dbReference type="Proteomes" id="UP000095282"/>
    </source>
</evidence>
<accession>A0A1I7UYX5</accession>
<dbReference type="Proteomes" id="UP000095282">
    <property type="component" value="Unplaced"/>
</dbReference>
<evidence type="ECO:0000313" key="3">
    <source>
        <dbReference type="WBParaSite" id="Csp11.Scaffold630.g20734.t1"/>
    </source>
</evidence>